<sequence>MRVRVCAELEVVHRIRLNSAHNLDVAGSACAGVEQNRRGFLCGEGAFG</sequence>
<keyword evidence="2" id="KW-1185">Reference proteome</keyword>
<reference evidence="2" key="1">
    <citation type="submission" date="2017-06" db="EMBL/GenBank/DDBJ databases">
        <authorList>
            <person name="Varghese N."/>
            <person name="Submissions S."/>
        </authorList>
    </citation>
    <scope>NUCLEOTIDE SEQUENCE [LARGE SCALE GENOMIC DNA]</scope>
    <source>
        <strain evidence="2">JCM 23211</strain>
    </source>
</reference>
<protein>
    <submittedName>
        <fullName evidence="1">Uncharacterized protein</fullName>
    </submittedName>
</protein>
<dbReference type="EMBL" id="FZOW01000012">
    <property type="protein sequence ID" value="SNT26239.1"/>
    <property type="molecule type" value="Genomic_DNA"/>
</dbReference>
<accession>A0A239L984</accession>
<organism evidence="1 2">
    <name type="scientific">Rhodococcoides kyotonense</name>
    <dbReference type="NCBI Taxonomy" id="398843"/>
    <lineage>
        <taxon>Bacteria</taxon>
        <taxon>Bacillati</taxon>
        <taxon>Actinomycetota</taxon>
        <taxon>Actinomycetes</taxon>
        <taxon>Mycobacteriales</taxon>
        <taxon>Nocardiaceae</taxon>
        <taxon>Rhodococcoides</taxon>
    </lineage>
</organism>
<proteinExistence type="predicted"/>
<dbReference type="Proteomes" id="UP000198327">
    <property type="component" value="Unassembled WGS sequence"/>
</dbReference>
<evidence type="ECO:0000313" key="2">
    <source>
        <dbReference type="Proteomes" id="UP000198327"/>
    </source>
</evidence>
<dbReference type="AlphaFoldDB" id="A0A239L984"/>
<evidence type="ECO:0000313" key="1">
    <source>
        <dbReference type="EMBL" id="SNT26239.1"/>
    </source>
</evidence>
<name>A0A239L984_9NOCA</name>
<gene>
    <name evidence="1" type="ORF">SAMN05421642_11287</name>
</gene>